<proteinExistence type="predicted"/>
<protein>
    <submittedName>
        <fullName evidence="1">Integrating conjugative element protein</fullName>
    </submittedName>
</protein>
<organism evidence="1 2">
    <name type="scientific">Shewanella sairae</name>
    <dbReference type="NCBI Taxonomy" id="190310"/>
    <lineage>
        <taxon>Bacteria</taxon>
        <taxon>Pseudomonadati</taxon>
        <taxon>Pseudomonadota</taxon>
        <taxon>Gammaproteobacteria</taxon>
        <taxon>Alteromonadales</taxon>
        <taxon>Shewanellaceae</taxon>
        <taxon>Shewanella</taxon>
    </lineage>
</organism>
<gene>
    <name evidence="1" type="ORF">TUM4438_45960</name>
</gene>
<keyword evidence="2" id="KW-1185">Reference proteome</keyword>
<evidence type="ECO:0000313" key="2">
    <source>
        <dbReference type="Proteomes" id="UP000887104"/>
    </source>
</evidence>
<dbReference type="NCBIfam" id="TIGR03761">
    <property type="entry name" value="ICE_PFL4669"/>
    <property type="match status" value="1"/>
</dbReference>
<dbReference type="Pfam" id="PF08900">
    <property type="entry name" value="AcaB"/>
    <property type="match status" value="1"/>
</dbReference>
<reference evidence="1" key="1">
    <citation type="submission" date="2021-05" db="EMBL/GenBank/DDBJ databases">
        <title>Molecular characterization for Shewanella algae harboring chromosomal blaOXA-55-like strains isolated from clinical and environment sample.</title>
        <authorList>
            <person name="Ohama Y."/>
            <person name="Aoki K."/>
            <person name="Harada S."/>
            <person name="Moriya K."/>
            <person name="Ishii Y."/>
            <person name="Tateda K."/>
        </authorList>
    </citation>
    <scope>NUCLEOTIDE SEQUENCE</scope>
    <source>
        <strain evidence="1">JCM 11563</strain>
    </source>
</reference>
<dbReference type="RefSeq" id="WP_220783577.1">
    <property type="nucleotide sequence ID" value="NZ_BPEY01000215.1"/>
</dbReference>
<name>A0ABQ4PRX8_9GAMM</name>
<dbReference type="EMBL" id="BPEY01000215">
    <property type="protein sequence ID" value="GIU52676.1"/>
    <property type="molecule type" value="Genomic_DNA"/>
</dbReference>
<dbReference type="InterPro" id="IPR014996">
    <property type="entry name" value="AcaB"/>
</dbReference>
<sequence length="225" mass="25212">MTNNNKNPPSKGKVKNKVGLLRSNASIALHASDSVLLWHGRKDKVQGLPGFFARTAVLETSAAKDDPYADHGLILIENALNEAFLVIEQLSSAQSSDERRRRVTTSDCESLAPVVKPLYVNSRFGWRMVALIELFDLLMVDLLDAQFKARLTRQEFEKNRERAIRSVRHVLEVSRTAQHSGITRNDVCANNPKAISAKEKFGRIPLEVMEGVVRAEFAPVIKTHR</sequence>
<comment type="caution">
    <text evidence="1">The sequence shown here is derived from an EMBL/GenBank/DDBJ whole genome shotgun (WGS) entry which is preliminary data.</text>
</comment>
<dbReference type="Proteomes" id="UP000887104">
    <property type="component" value="Unassembled WGS sequence"/>
</dbReference>
<accession>A0ABQ4PRX8</accession>
<evidence type="ECO:0000313" key="1">
    <source>
        <dbReference type="EMBL" id="GIU52676.1"/>
    </source>
</evidence>